<dbReference type="AlphaFoldDB" id="A0A6V7NPI6"/>
<dbReference type="GO" id="GO:0004821">
    <property type="term" value="F:histidine-tRNA ligase activity"/>
    <property type="evidence" value="ECO:0007669"/>
    <property type="project" value="TreeGrafter"/>
</dbReference>
<feature type="region of interest" description="Disordered" evidence="1">
    <location>
        <begin position="113"/>
        <end position="135"/>
    </location>
</feature>
<dbReference type="SUPFAM" id="SSF55681">
    <property type="entry name" value="Class II aaRS and biotin synthetases"/>
    <property type="match status" value="1"/>
</dbReference>
<reference evidence="2" key="1">
    <citation type="submission" date="2020-07" db="EMBL/GenBank/DDBJ databases">
        <authorList>
            <person name="Lin J."/>
        </authorList>
    </citation>
    <scope>NUCLEOTIDE SEQUENCE</scope>
</reference>
<evidence type="ECO:0000313" key="2">
    <source>
        <dbReference type="EMBL" id="CAD1820244.1"/>
    </source>
</evidence>
<protein>
    <submittedName>
        <fullName evidence="2">Uncharacterized protein</fullName>
    </submittedName>
</protein>
<name>A0A6V7NPI6_ANACO</name>
<organism evidence="2">
    <name type="scientific">Ananas comosus var. bracteatus</name>
    <name type="common">red pineapple</name>
    <dbReference type="NCBI Taxonomy" id="296719"/>
    <lineage>
        <taxon>Eukaryota</taxon>
        <taxon>Viridiplantae</taxon>
        <taxon>Streptophyta</taxon>
        <taxon>Embryophyta</taxon>
        <taxon>Tracheophyta</taxon>
        <taxon>Spermatophyta</taxon>
        <taxon>Magnoliopsida</taxon>
        <taxon>Liliopsida</taxon>
        <taxon>Poales</taxon>
        <taxon>Bromeliaceae</taxon>
        <taxon>Bromelioideae</taxon>
        <taxon>Ananas</taxon>
    </lineage>
</organism>
<dbReference type="InterPro" id="IPR045864">
    <property type="entry name" value="aa-tRNA-synth_II/BPL/LPL"/>
</dbReference>
<gene>
    <name evidence="2" type="ORF">CB5_LOCUS3455</name>
</gene>
<dbReference type="EMBL" id="LR862140">
    <property type="protein sequence ID" value="CAD1820244.1"/>
    <property type="molecule type" value="Genomic_DNA"/>
</dbReference>
<dbReference type="GO" id="GO:0032543">
    <property type="term" value="P:mitochondrial translation"/>
    <property type="evidence" value="ECO:0007669"/>
    <property type="project" value="TreeGrafter"/>
</dbReference>
<evidence type="ECO:0000256" key="1">
    <source>
        <dbReference type="SAM" id="MobiDB-lite"/>
    </source>
</evidence>
<dbReference type="PANTHER" id="PTHR11476:SF7">
    <property type="entry name" value="HISTIDINE--TRNA LIGASE"/>
    <property type="match status" value="1"/>
</dbReference>
<dbReference type="GO" id="GO:0006427">
    <property type="term" value="P:histidyl-tRNA aminoacylation"/>
    <property type="evidence" value="ECO:0007669"/>
    <property type="project" value="TreeGrafter"/>
</dbReference>
<dbReference type="GO" id="GO:0005829">
    <property type="term" value="C:cytosol"/>
    <property type="evidence" value="ECO:0007669"/>
    <property type="project" value="TreeGrafter"/>
</dbReference>
<dbReference type="GO" id="GO:0005739">
    <property type="term" value="C:mitochondrion"/>
    <property type="evidence" value="ECO:0007669"/>
    <property type="project" value="TreeGrafter"/>
</dbReference>
<dbReference type="PANTHER" id="PTHR11476">
    <property type="entry name" value="HISTIDYL-TRNA SYNTHETASE"/>
    <property type="match status" value="1"/>
</dbReference>
<accession>A0A6V7NPI6</accession>
<feature type="compositionally biased region" description="Low complexity" evidence="1">
    <location>
        <begin position="121"/>
        <end position="130"/>
    </location>
</feature>
<dbReference type="GO" id="GO:0003723">
    <property type="term" value="F:RNA binding"/>
    <property type="evidence" value="ECO:0007669"/>
    <property type="project" value="TreeGrafter"/>
</dbReference>
<proteinExistence type="predicted"/>
<dbReference type="Gene3D" id="3.30.930.10">
    <property type="entry name" value="Bira Bifunctional Protein, Domain 2"/>
    <property type="match status" value="1"/>
</dbReference>
<sequence length="469" mass="51164">MTRLLLHPTDFFSGLIRLQLVSIDNIPLAPVFEAHHFVSIPYLEDPAMATPPPSSAISSAARGPLSPPPPCAIAGGLSGVRIDASALEKLAQSKSSSPSPPLFDAIQNPRFLTQRSPEPPLMSSSTSSSSPMPPCGDVGAFDLPVSGDGFSIKDETDIAGDMKVMHFGSKLVGQNYADSFTEIPRPWELQGGCENTPWEDPCRAELFIKVRKKSTGLSSQGKEKALVASALPLAMAIRSISEISLGRAKLIVESIQDVGIKSMVSELFRDGCLGFDRLKDQFDSVTQNAAAGSDYVSILSGVYVLVKFRNILVWEAALALFTIEIDDSIEKIEGSSSTIAKPNGETAKGDKKSEKKKKKTLGKGTSAVMQLLRNRDKRLDTLIEKVKEIVESNEVRRLPKIPKGTRDFGKEQMAIRERAFSIYYQCFKMHGAVGLDTPVFELRETLMGKYGEDSKLIYDLADQVKFEES</sequence>
<feature type="region of interest" description="Disordered" evidence="1">
    <location>
        <begin position="336"/>
        <end position="359"/>
    </location>
</feature>